<evidence type="ECO:0000313" key="2">
    <source>
        <dbReference type="WBParaSite" id="PS1159_v2.g17527.t1"/>
    </source>
</evidence>
<name>A0AC35FI73_9BILA</name>
<evidence type="ECO:0000313" key="1">
    <source>
        <dbReference type="Proteomes" id="UP000887580"/>
    </source>
</evidence>
<dbReference type="Proteomes" id="UP000887580">
    <property type="component" value="Unplaced"/>
</dbReference>
<accession>A0AC35FI73</accession>
<organism evidence="1 2">
    <name type="scientific">Panagrolaimus sp. PS1159</name>
    <dbReference type="NCBI Taxonomy" id="55785"/>
    <lineage>
        <taxon>Eukaryota</taxon>
        <taxon>Metazoa</taxon>
        <taxon>Ecdysozoa</taxon>
        <taxon>Nematoda</taxon>
        <taxon>Chromadorea</taxon>
        <taxon>Rhabditida</taxon>
        <taxon>Tylenchina</taxon>
        <taxon>Panagrolaimomorpha</taxon>
        <taxon>Panagrolaimoidea</taxon>
        <taxon>Panagrolaimidae</taxon>
        <taxon>Panagrolaimus</taxon>
    </lineage>
</organism>
<proteinExistence type="predicted"/>
<sequence>MTASHWHNNTSSLPPVSSILSISADHFNSEMFYGSSFQCDESLQSSPSTSMGFREPLRSRQPFQQHQPQQHPNSDSTIYHQQQRHSSVAFDHRQIKHATSSPAIFNFARKRRSIQYKLDQPQRPYVYVAEDSVIHHKDKPLQRLIENQLDFLPSLKLMKKFQKEITPEFRKNAVQWLEEVCIEAKCEVIVFPLAISLMDRFLSKKFVPKMHLQALASACLLISGKVKAPIPLTAKTIAYYTDGAVTIDQLLEWELAVTATLNWQFYSPTPFEFFDQILSRTSKFCELKKFFQKACYRLFQGSVFKLSFFQICFTDFF</sequence>
<protein>
    <submittedName>
        <fullName evidence="2">Cyclin N-terminal domain-containing protein</fullName>
    </submittedName>
</protein>
<dbReference type="WBParaSite" id="PS1159_v2.g17527.t1">
    <property type="protein sequence ID" value="PS1159_v2.g17527.t1"/>
    <property type="gene ID" value="PS1159_v2.g17527"/>
</dbReference>
<reference evidence="2" key="1">
    <citation type="submission" date="2022-11" db="UniProtKB">
        <authorList>
            <consortium name="WormBaseParasite"/>
        </authorList>
    </citation>
    <scope>IDENTIFICATION</scope>
</reference>